<evidence type="ECO:0000256" key="1">
    <source>
        <dbReference type="SAM" id="MobiDB-lite"/>
    </source>
</evidence>
<keyword evidence="2" id="KW-0812">Transmembrane</keyword>
<proteinExistence type="predicted"/>
<organism evidence="3 4">
    <name type="scientific">Streptomyces longisporus</name>
    <dbReference type="NCBI Taxonomy" id="1948"/>
    <lineage>
        <taxon>Bacteria</taxon>
        <taxon>Bacillati</taxon>
        <taxon>Actinomycetota</taxon>
        <taxon>Actinomycetes</taxon>
        <taxon>Kitasatosporales</taxon>
        <taxon>Streptomycetaceae</taxon>
        <taxon>Streptomyces</taxon>
    </lineage>
</organism>
<feature type="compositionally biased region" description="Low complexity" evidence="1">
    <location>
        <begin position="113"/>
        <end position="125"/>
    </location>
</feature>
<comment type="caution">
    <text evidence="3">The sequence shown here is derived from an EMBL/GenBank/DDBJ whole genome shotgun (WGS) entry which is preliminary data.</text>
</comment>
<accession>A0ABP5ZMT1</accession>
<feature type="region of interest" description="Disordered" evidence="1">
    <location>
        <begin position="110"/>
        <end position="129"/>
    </location>
</feature>
<evidence type="ECO:0000313" key="3">
    <source>
        <dbReference type="EMBL" id="GAA2500202.1"/>
    </source>
</evidence>
<protein>
    <submittedName>
        <fullName evidence="3">Uncharacterized protein</fullName>
    </submittedName>
</protein>
<name>A0ABP5ZMT1_STRLO</name>
<evidence type="ECO:0000313" key="4">
    <source>
        <dbReference type="Proteomes" id="UP001501777"/>
    </source>
</evidence>
<evidence type="ECO:0000256" key="2">
    <source>
        <dbReference type="SAM" id="Phobius"/>
    </source>
</evidence>
<dbReference type="Proteomes" id="UP001501777">
    <property type="component" value="Unassembled WGS sequence"/>
</dbReference>
<reference evidence="4" key="1">
    <citation type="journal article" date="2019" name="Int. J. Syst. Evol. Microbiol.">
        <title>The Global Catalogue of Microorganisms (GCM) 10K type strain sequencing project: providing services to taxonomists for standard genome sequencing and annotation.</title>
        <authorList>
            <consortium name="The Broad Institute Genomics Platform"/>
            <consortium name="The Broad Institute Genome Sequencing Center for Infectious Disease"/>
            <person name="Wu L."/>
            <person name="Ma J."/>
        </authorList>
    </citation>
    <scope>NUCLEOTIDE SEQUENCE [LARGE SCALE GENOMIC DNA]</scope>
    <source>
        <strain evidence="4">JCM 4395</strain>
    </source>
</reference>
<keyword evidence="2" id="KW-1133">Transmembrane helix</keyword>
<sequence length="240" mass="25069">MTAEHNSVDALMAAITGEELPEEARTDAGLAAEHIRARADVALLRQQLGIIGDALAEDPRPERTAAAARTPRDWRRARRFAFGSLAVAAVATVLSGLGWLVVQAGGGTGSMSGGSADSASRADGNAKTRSAFSSPGYLACTRLVAEGEVTAVQPVPGTAGQERITLGVTRSYKPEKSGKEITLLIEDETLRKALHKGDHVLVAVPPQSTVPDQVIVGEKSIARERAGLTRALPESAEVTC</sequence>
<dbReference type="RefSeq" id="WP_344402544.1">
    <property type="nucleotide sequence ID" value="NZ_BAAASG010000011.1"/>
</dbReference>
<keyword evidence="2" id="KW-0472">Membrane</keyword>
<keyword evidence="4" id="KW-1185">Reference proteome</keyword>
<dbReference type="EMBL" id="BAAASG010000011">
    <property type="protein sequence ID" value="GAA2500202.1"/>
    <property type="molecule type" value="Genomic_DNA"/>
</dbReference>
<gene>
    <name evidence="3" type="ORF">GCM10010276_47830</name>
</gene>
<feature type="transmembrane region" description="Helical" evidence="2">
    <location>
        <begin position="80"/>
        <end position="102"/>
    </location>
</feature>